<dbReference type="InterPro" id="IPR006671">
    <property type="entry name" value="Cyclin_N"/>
</dbReference>
<evidence type="ECO:0000256" key="3">
    <source>
        <dbReference type="ARBA" id="ARBA00023306"/>
    </source>
</evidence>
<comment type="similarity">
    <text evidence="4">Belongs to the cyclin family.</text>
</comment>
<sequence>MFAPNSLPHASMMYEDDSLLDLSCDEDLLALGHLDDTPQLMMDATADLVAELMRREQVHRPDAAYLSTVQRDGMDASWRVRIAAWMVAVATEFHFADETMDLAVNYLDRYLSTMSVSQHDLQLVGLVALLIASKFHEPDALLVAEAVNLAQLAGFTGPMIRTMETSMLRVLEWNLHVVVPTHFVDCFVADLNYSSGRTLRDACQPFLAASRVSHEALAFLPSQVAAAVVTLACQCTHDVASPPPLKSSSQLFEINATQVDLCRRHLLQHCEPERSSMKRDRSPSPLGVDDLVDESARFCPLVVKRPKCQVL</sequence>
<keyword evidence="1" id="KW-0132">Cell division</keyword>
<evidence type="ECO:0000259" key="5">
    <source>
        <dbReference type="SMART" id="SM00385"/>
    </source>
</evidence>
<accession>A0A3R7ZGM4</accession>
<name>A0A3R7ZGM4_APHAT</name>
<keyword evidence="7" id="KW-1185">Reference proteome</keyword>
<dbReference type="AlphaFoldDB" id="A0A3R7ZGM4"/>
<dbReference type="InterPro" id="IPR039361">
    <property type="entry name" value="Cyclin"/>
</dbReference>
<dbReference type="InterPro" id="IPR036915">
    <property type="entry name" value="Cyclin-like_sf"/>
</dbReference>
<reference evidence="6" key="1">
    <citation type="submission" date="2018-07" db="EMBL/GenBank/DDBJ databases">
        <title>Annotation of Aphanomyces astaci genome assembly.</title>
        <authorList>
            <person name="Studholme D.J."/>
        </authorList>
    </citation>
    <scope>NUCLEOTIDE SEQUENCE [LARGE SCALE GENOMIC DNA]</scope>
    <source>
        <strain evidence="6">Pc</strain>
    </source>
</reference>
<dbReference type="InterPro" id="IPR013763">
    <property type="entry name" value="Cyclin-like_dom"/>
</dbReference>
<dbReference type="PROSITE" id="PS00292">
    <property type="entry name" value="CYCLINS"/>
    <property type="match status" value="1"/>
</dbReference>
<evidence type="ECO:0000256" key="4">
    <source>
        <dbReference type="RuleBase" id="RU000383"/>
    </source>
</evidence>
<dbReference type="PANTHER" id="PTHR10177">
    <property type="entry name" value="CYCLINS"/>
    <property type="match status" value="1"/>
</dbReference>
<dbReference type="GO" id="GO:0051301">
    <property type="term" value="P:cell division"/>
    <property type="evidence" value="ECO:0007669"/>
    <property type="project" value="UniProtKB-KW"/>
</dbReference>
<dbReference type="VEuPathDB" id="FungiDB:H257_11949"/>
<feature type="domain" description="Cyclin-like" evidence="5">
    <location>
        <begin position="84"/>
        <end position="169"/>
    </location>
</feature>
<evidence type="ECO:0000256" key="1">
    <source>
        <dbReference type="ARBA" id="ARBA00022618"/>
    </source>
</evidence>
<keyword evidence="2 4" id="KW-0195">Cyclin</keyword>
<organism evidence="6 7">
    <name type="scientific">Aphanomyces astaci</name>
    <name type="common">Crayfish plague agent</name>
    <dbReference type="NCBI Taxonomy" id="112090"/>
    <lineage>
        <taxon>Eukaryota</taxon>
        <taxon>Sar</taxon>
        <taxon>Stramenopiles</taxon>
        <taxon>Oomycota</taxon>
        <taxon>Saprolegniomycetes</taxon>
        <taxon>Saprolegniales</taxon>
        <taxon>Verrucalvaceae</taxon>
        <taxon>Aphanomyces</taxon>
    </lineage>
</organism>
<gene>
    <name evidence="6" type="ORF">B5M09_006565</name>
</gene>
<protein>
    <recommendedName>
        <fullName evidence="5">Cyclin-like domain-containing protein</fullName>
    </recommendedName>
</protein>
<comment type="caution">
    <text evidence="6">The sequence shown here is derived from an EMBL/GenBank/DDBJ whole genome shotgun (WGS) entry which is preliminary data.</text>
</comment>
<dbReference type="Gene3D" id="1.10.472.10">
    <property type="entry name" value="Cyclin-like"/>
    <property type="match status" value="2"/>
</dbReference>
<dbReference type="Pfam" id="PF02984">
    <property type="entry name" value="Cyclin_C"/>
    <property type="match status" value="1"/>
</dbReference>
<dbReference type="SUPFAM" id="SSF47954">
    <property type="entry name" value="Cyclin-like"/>
    <property type="match status" value="1"/>
</dbReference>
<evidence type="ECO:0000256" key="2">
    <source>
        <dbReference type="ARBA" id="ARBA00023127"/>
    </source>
</evidence>
<dbReference type="InterPro" id="IPR048258">
    <property type="entry name" value="Cyclins_cyclin-box"/>
</dbReference>
<dbReference type="SMART" id="SM00385">
    <property type="entry name" value="CYCLIN"/>
    <property type="match status" value="1"/>
</dbReference>
<keyword evidence="3" id="KW-0131">Cell cycle</keyword>
<evidence type="ECO:0000313" key="6">
    <source>
        <dbReference type="EMBL" id="RQM27517.1"/>
    </source>
</evidence>
<dbReference type="FunFam" id="1.10.472.10:FF:000057">
    <property type="entry name" value="Cyclin N-terminal domain containing 2"/>
    <property type="match status" value="1"/>
</dbReference>
<dbReference type="InterPro" id="IPR004367">
    <property type="entry name" value="Cyclin_C-dom"/>
</dbReference>
<evidence type="ECO:0000313" key="7">
    <source>
        <dbReference type="Proteomes" id="UP000284702"/>
    </source>
</evidence>
<proteinExistence type="inferred from homology"/>
<dbReference type="Proteomes" id="UP000284702">
    <property type="component" value="Unassembled WGS sequence"/>
</dbReference>
<dbReference type="EMBL" id="MZMZ02002050">
    <property type="protein sequence ID" value="RQM27517.1"/>
    <property type="molecule type" value="Genomic_DNA"/>
</dbReference>
<dbReference type="Pfam" id="PF00134">
    <property type="entry name" value="Cyclin_N"/>
    <property type="match status" value="1"/>
</dbReference>